<dbReference type="SUPFAM" id="SSF55874">
    <property type="entry name" value="ATPase domain of HSP90 chaperone/DNA topoisomerase II/histidine kinase"/>
    <property type="match status" value="1"/>
</dbReference>
<keyword evidence="6" id="KW-0902">Two-component regulatory system</keyword>
<organism evidence="10 11">
    <name type="scientific">Spirochaeta isovalerica</name>
    <dbReference type="NCBI Taxonomy" id="150"/>
    <lineage>
        <taxon>Bacteria</taxon>
        <taxon>Pseudomonadati</taxon>
        <taxon>Spirochaetota</taxon>
        <taxon>Spirochaetia</taxon>
        <taxon>Spirochaetales</taxon>
        <taxon>Spirochaetaceae</taxon>
        <taxon>Spirochaeta</taxon>
    </lineage>
</organism>
<dbReference type="Gene3D" id="2.60.120.10">
    <property type="entry name" value="Jelly Rolls"/>
    <property type="match status" value="1"/>
</dbReference>
<evidence type="ECO:0000313" key="10">
    <source>
        <dbReference type="EMBL" id="MBB6478712.1"/>
    </source>
</evidence>
<dbReference type="PROSITE" id="PS50042">
    <property type="entry name" value="CNMP_BINDING_3"/>
    <property type="match status" value="1"/>
</dbReference>
<evidence type="ECO:0000313" key="11">
    <source>
        <dbReference type="Proteomes" id="UP000587760"/>
    </source>
</evidence>
<dbReference type="PROSITE" id="PS00889">
    <property type="entry name" value="CNMP_BINDING_2"/>
    <property type="match status" value="1"/>
</dbReference>
<keyword evidence="7" id="KW-0175">Coiled coil</keyword>
<dbReference type="PRINTS" id="PR00344">
    <property type="entry name" value="BCTRLSENSOR"/>
</dbReference>
<dbReference type="SUPFAM" id="SSF51206">
    <property type="entry name" value="cAMP-binding domain-like"/>
    <property type="match status" value="1"/>
</dbReference>
<evidence type="ECO:0000256" key="6">
    <source>
        <dbReference type="ARBA" id="ARBA00023012"/>
    </source>
</evidence>
<dbReference type="SMART" id="SM00388">
    <property type="entry name" value="HisKA"/>
    <property type="match status" value="1"/>
</dbReference>
<evidence type="ECO:0000259" key="8">
    <source>
        <dbReference type="PROSITE" id="PS50042"/>
    </source>
</evidence>
<dbReference type="InterPro" id="IPR003661">
    <property type="entry name" value="HisK_dim/P_dom"/>
</dbReference>
<reference evidence="10 11" key="1">
    <citation type="submission" date="2020-08" db="EMBL/GenBank/DDBJ databases">
        <title>Genomic Encyclopedia of Type Strains, Phase IV (KMG-IV): sequencing the most valuable type-strain genomes for metagenomic binning, comparative biology and taxonomic classification.</title>
        <authorList>
            <person name="Goeker M."/>
        </authorList>
    </citation>
    <scope>NUCLEOTIDE SEQUENCE [LARGE SCALE GENOMIC DNA]</scope>
    <source>
        <strain evidence="10 11">DSM 2461</strain>
    </source>
</reference>
<dbReference type="InterPro" id="IPR036097">
    <property type="entry name" value="HisK_dim/P_sf"/>
</dbReference>
<evidence type="ECO:0000256" key="4">
    <source>
        <dbReference type="ARBA" id="ARBA00022679"/>
    </source>
</evidence>
<keyword evidence="11" id="KW-1185">Reference proteome</keyword>
<dbReference type="SMART" id="SM00387">
    <property type="entry name" value="HATPase_c"/>
    <property type="match status" value="1"/>
</dbReference>
<dbReference type="Pfam" id="PF00027">
    <property type="entry name" value="cNMP_binding"/>
    <property type="match status" value="1"/>
</dbReference>
<dbReference type="Pfam" id="PF02518">
    <property type="entry name" value="HATPase_c"/>
    <property type="match status" value="1"/>
</dbReference>
<dbReference type="InterPro" id="IPR014710">
    <property type="entry name" value="RmlC-like_jellyroll"/>
</dbReference>
<dbReference type="SUPFAM" id="SSF47384">
    <property type="entry name" value="Homodimeric domain of signal transducing histidine kinase"/>
    <property type="match status" value="1"/>
</dbReference>
<dbReference type="CDD" id="cd00082">
    <property type="entry name" value="HisKA"/>
    <property type="match status" value="1"/>
</dbReference>
<proteinExistence type="predicted"/>
<dbReference type="GO" id="GO:0000155">
    <property type="term" value="F:phosphorelay sensor kinase activity"/>
    <property type="evidence" value="ECO:0007669"/>
    <property type="project" value="InterPro"/>
</dbReference>
<dbReference type="Pfam" id="PF00512">
    <property type="entry name" value="HisKA"/>
    <property type="match status" value="1"/>
</dbReference>
<dbReference type="InterPro" id="IPR018490">
    <property type="entry name" value="cNMP-bd_dom_sf"/>
</dbReference>
<dbReference type="InterPro" id="IPR004358">
    <property type="entry name" value="Sig_transdc_His_kin-like_C"/>
</dbReference>
<keyword evidence="5 10" id="KW-0418">Kinase</keyword>
<dbReference type="RefSeq" id="WP_184742807.1">
    <property type="nucleotide sequence ID" value="NZ_JACHGJ010000001.1"/>
</dbReference>
<dbReference type="InterPro" id="IPR018488">
    <property type="entry name" value="cNMP-bd_CS"/>
</dbReference>
<dbReference type="InterPro" id="IPR000595">
    <property type="entry name" value="cNMP-bd_dom"/>
</dbReference>
<keyword evidence="3" id="KW-0597">Phosphoprotein</keyword>
<dbReference type="PANTHER" id="PTHR43711">
    <property type="entry name" value="TWO-COMPONENT HISTIDINE KINASE"/>
    <property type="match status" value="1"/>
</dbReference>
<dbReference type="CDD" id="cd00038">
    <property type="entry name" value="CAP_ED"/>
    <property type="match status" value="1"/>
</dbReference>
<evidence type="ECO:0000256" key="3">
    <source>
        <dbReference type="ARBA" id="ARBA00022553"/>
    </source>
</evidence>
<evidence type="ECO:0000256" key="1">
    <source>
        <dbReference type="ARBA" id="ARBA00000085"/>
    </source>
</evidence>
<comment type="catalytic activity">
    <reaction evidence="1">
        <text>ATP + protein L-histidine = ADP + protein N-phospho-L-histidine.</text>
        <dbReference type="EC" id="2.7.13.3"/>
    </reaction>
</comment>
<dbReference type="Gene3D" id="3.30.565.10">
    <property type="entry name" value="Histidine kinase-like ATPase, C-terminal domain"/>
    <property type="match status" value="1"/>
</dbReference>
<evidence type="ECO:0000256" key="2">
    <source>
        <dbReference type="ARBA" id="ARBA00012438"/>
    </source>
</evidence>
<dbReference type="Gene3D" id="1.10.287.130">
    <property type="match status" value="1"/>
</dbReference>
<dbReference type="EMBL" id="JACHGJ010000001">
    <property type="protein sequence ID" value="MBB6478712.1"/>
    <property type="molecule type" value="Genomic_DNA"/>
</dbReference>
<feature type="coiled-coil region" evidence="7">
    <location>
        <begin position="141"/>
        <end position="175"/>
    </location>
</feature>
<accession>A0A841R8B9</accession>
<dbReference type="PANTHER" id="PTHR43711:SF26">
    <property type="entry name" value="SENSOR HISTIDINE KINASE RCSC"/>
    <property type="match status" value="1"/>
</dbReference>
<dbReference type="AlphaFoldDB" id="A0A841R8B9"/>
<protein>
    <recommendedName>
        <fullName evidence="2">histidine kinase</fullName>
        <ecNumber evidence="2">2.7.13.3</ecNumber>
    </recommendedName>
</protein>
<evidence type="ECO:0000256" key="5">
    <source>
        <dbReference type="ARBA" id="ARBA00022777"/>
    </source>
</evidence>
<dbReference type="InterPro" id="IPR050736">
    <property type="entry name" value="Sensor_HK_Regulatory"/>
</dbReference>
<dbReference type="InterPro" id="IPR003594">
    <property type="entry name" value="HATPase_dom"/>
</dbReference>
<feature type="domain" description="Cyclic nucleotide-binding" evidence="8">
    <location>
        <begin position="16"/>
        <end position="119"/>
    </location>
</feature>
<sequence length="392" mass="44509">MDNKCCSKDKLRTISQFSNLSENELTVIAGVCHCREFKQNEIIFREGDVADSVYLLIEGFVEIWKNYGTGKKDILARQDQGNIVGEMAVIDELKRSASVIAGQDMIVYIIPRDEFISLLRRLPELSFEFMKSISMLVRNSNENFINELQDRNLKLEKTNKKILQMQDELLRKERLSTVGQFSSMILHDLRNPISVIKGYSDILLMKDCDPKSVRDYAGAIQREALNLNNLAGEMLDYSRGEIKLNLTVTILDSLIDEVFSVVKRKMIGDKITLIKEINFNEPVLIDNDRFFRVLVNLCDNSRKALYNGGEIKVIIDKDKDDFLIQVIDDGDGIEKEKLEQIFDPFTSFSRAGGTGLGMVIVKNIVEAHKGSISVKSEEHLGTTVTILLPLMQ</sequence>
<dbReference type="SMART" id="SM00100">
    <property type="entry name" value="cNMP"/>
    <property type="match status" value="1"/>
</dbReference>
<dbReference type="EC" id="2.7.13.3" evidence="2"/>
<evidence type="ECO:0000259" key="9">
    <source>
        <dbReference type="PROSITE" id="PS50109"/>
    </source>
</evidence>
<gene>
    <name evidence="10" type="ORF">HNR50_000345</name>
</gene>
<dbReference type="Proteomes" id="UP000587760">
    <property type="component" value="Unassembled WGS sequence"/>
</dbReference>
<name>A0A841R8B9_9SPIO</name>
<keyword evidence="4" id="KW-0808">Transferase</keyword>
<comment type="caution">
    <text evidence="10">The sequence shown here is derived from an EMBL/GenBank/DDBJ whole genome shotgun (WGS) entry which is preliminary data.</text>
</comment>
<dbReference type="InterPro" id="IPR036890">
    <property type="entry name" value="HATPase_C_sf"/>
</dbReference>
<dbReference type="InterPro" id="IPR005467">
    <property type="entry name" value="His_kinase_dom"/>
</dbReference>
<evidence type="ECO:0000256" key="7">
    <source>
        <dbReference type="SAM" id="Coils"/>
    </source>
</evidence>
<dbReference type="PROSITE" id="PS50109">
    <property type="entry name" value="HIS_KIN"/>
    <property type="match status" value="1"/>
</dbReference>
<feature type="domain" description="Histidine kinase" evidence="9">
    <location>
        <begin position="184"/>
        <end position="392"/>
    </location>
</feature>